<gene>
    <name evidence="7" type="ORF">ALP40_03760</name>
</gene>
<dbReference type="InterPro" id="IPR001123">
    <property type="entry name" value="LeuE-type"/>
</dbReference>
<dbReference type="Proteomes" id="UP000273854">
    <property type="component" value="Unassembled WGS sequence"/>
</dbReference>
<feature type="transmembrane region" description="Helical" evidence="6">
    <location>
        <begin position="205"/>
        <end position="226"/>
    </location>
</feature>
<keyword evidence="2" id="KW-1003">Cell membrane</keyword>
<protein>
    <submittedName>
        <fullName evidence="7">Uncharacterized protein</fullName>
    </submittedName>
</protein>
<keyword evidence="5 6" id="KW-0472">Membrane</keyword>
<evidence type="ECO:0000256" key="5">
    <source>
        <dbReference type="ARBA" id="ARBA00023136"/>
    </source>
</evidence>
<feature type="transmembrane region" description="Helical" evidence="6">
    <location>
        <begin position="87"/>
        <end position="107"/>
    </location>
</feature>
<evidence type="ECO:0000313" key="7">
    <source>
        <dbReference type="EMBL" id="RMT79156.1"/>
    </source>
</evidence>
<feature type="transmembrane region" description="Helical" evidence="6">
    <location>
        <begin position="59"/>
        <end position="80"/>
    </location>
</feature>
<dbReference type="EMBL" id="RBTP01000057">
    <property type="protein sequence ID" value="RMT79156.1"/>
    <property type="molecule type" value="Genomic_DNA"/>
</dbReference>
<evidence type="ECO:0000256" key="3">
    <source>
        <dbReference type="ARBA" id="ARBA00022692"/>
    </source>
</evidence>
<dbReference type="AlphaFoldDB" id="A0A3M5P5E5"/>
<feature type="transmembrane region" description="Helical" evidence="6">
    <location>
        <begin position="163"/>
        <end position="184"/>
    </location>
</feature>
<dbReference type="PANTHER" id="PTHR30086:SF20">
    <property type="entry name" value="ARGININE EXPORTER PROTEIN ARGO-RELATED"/>
    <property type="match status" value="1"/>
</dbReference>
<evidence type="ECO:0000256" key="4">
    <source>
        <dbReference type="ARBA" id="ARBA00022989"/>
    </source>
</evidence>
<keyword evidence="4 6" id="KW-1133">Transmembrane helix</keyword>
<dbReference type="PANTHER" id="PTHR30086">
    <property type="entry name" value="ARGININE EXPORTER PROTEIN ARGO"/>
    <property type="match status" value="1"/>
</dbReference>
<evidence type="ECO:0000256" key="2">
    <source>
        <dbReference type="ARBA" id="ARBA00022475"/>
    </source>
</evidence>
<dbReference type="GO" id="GO:0015171">
    <property type="term" value="F:amino acid transmembrane transporter activity"/>
    <property type="evidence" value="ECO:0007669"/>
    <property type="project" value="TreeGrafter"/>
</dbReference>
<name>A0A3M5P5E5_PSEVI</name>
<comment type="caution">
    <text evidence="7">The sequence shown here is derived from an EMBL/GenBank/DDBJ whole genome shotgun (WGS) entry which is preliminary data.</text>
</comment>
<evidence type="ECO:0000313" key="8">
    <source>
        <dbReference type="Proteomes" id="UP000273854"/>
    </source>
</evidence>
<reference evidence="7 8" key="1">
    <citation type="submission" date="2018-08" db="EMBL/GenBank/DDBJ databases">
        <title>Recombination of ecologically and evolutionarily significant loci maintains genetic cohesion in the Pseudomonas syringae species complex.</title>
        <authorList>
            <person name="Dillon M."/>
            <person name="Thakur S."/>
            <person name="Almeida R.N.D."/>
            <person name="Weir B.S."/>
            <person name="Guttman D.S."/>
        </authorList>
    </citation>
    <scope>NUCLEOTIDE SEQUENCE [LARGE SCALE GENOMIC DNA]</scope>
    <source>
        <strain evidence="7 8">ICMP 19473</strain>
    </source>
</reference>
<evidence type="ECO:0000256" key="6">
    <source>
        <dbReference type="SAM" id="Phobius"/>
    </source>
</evidence>
<accession>A0A3M5P5E5</accession>
<dbReference type="Pfam" id="PF01810">
    <property type="entry name" value="LysE"/>
    <property type="match status" value="1"/>
</dbReference>
<dbReference type="GO" id="GO:0005886">
    <property type="term" value="C:plasma membrane"/>
    <property type="evidence" value="ECO:0007669"/>
    <property type="project" value="UniProtKB-SubCell"/>
</dbReference>
<feature type="transmembrane region" description="Helical" evidence="6">
    <location>
        <begin position="21"/>
        <end position="39"/>
    </location>
</feature>
<keyword evidence="3 6" id="KW-0812">Transmembrane</keyword>
<organism evidence="7 8">
    <name type="scientific">Pseudomonas viridiflava</name>
    <name type="common">Phytomonas viridiflava</name>
    <dbReference type="NCBI Taxonomy" id="33069"/>
    <lineage>
        <taxon>Bacteria</taxon>
        <taxon>Pseudomonadati</taxon>
        <taxon>Pseudomonadota</taxon>
        <taxon>Gammaproteobacteria</taxon>
        <taxon>Pseudomonadales</taxon>
        <taxon>Pseudomonadaceae</taxon>
        <taxon>Pseudomonas</taxon>
    </lineage>
</organism>
<sequence>MHTAFDSLHSTINPARPSEGIYMSSSIFLALLAVLAVPGPTNSLLFQTGVNRGFNVPSLQWVGSEWLAYVIQITAWGITLDRVARDYPWVATLSKAFAVCFLFYIAMKLWNMARKSQHTDAADSQKPGLSPAGLFIATLSNPKGLFFASFVAPAGTFLHSADYLAFIATFTAVVLPVGSAWVLFGSCFGGRMSSARSSRLMNKGVSMVIGLFATGLLYNLASHSFIA</sequence>
<evidence type="ECO:0000256" key="1">
    <source>
        <dbReference type="ARBA" id="ARBA00004651"/>
    </source>
</evidence>
<proteinExistence type="predicted"/>
<comment type="subcellular location">
    <subcellularLocation>
        <location evidence="1">Cell membrane</location>
        <topology evidence="1">Multi-pass membrane protein</topology>
    </subcellularLocation>
</comment>